<dbReference type="Proteomes" id="UP000030765">
    <property type="component" value="Unassembled WGS sequence"/>
</dbReference>
<gene>
    <name evidence="1" type="ORF">ZHAS_00016537</name>
</gene>
<reference evidence="1 3" key="1">
    <citation type="journal article" date="2014" name="BMC Genomics">
        <title>Genome sequence of Anopheles sinensis provides insight into genetics basis of mosquito competence for malaria parasites.</title>
        <authorList>
            <person name="Zhou D."/>
            <person name="Zhang D."/>
            <person name="Ding G."/>
            <person name="Shi L."/>
            <person name="Hou Q."/>
            <person name="Ye Y."/>
            <person name="Xu Y."/>
            <person name="Zhou H."/>
            <person name="Xiong C."/>
            <person name="Li S."/>
            <person name="Yu J."/>
            <person name="Hong S."/>
            <person name="Yu X."/>
            <person name="Zou P."/>
            <person name="Chen C."/>
            <person name="Chang X."/>
            <person name="Wang W."/>
            <person name="Lv Y."/>
            <person name="Sun Y."/>
            <person name="Ma L."/>
            <person name="Shen B."/>
            <person name="Zhu C."/>
        </authorList>
    </citation>
    <scope>NUCLEOTIDE SEQUENCE [LARGE SCALE GENOMIC DNA]</scope>
</reference>
<protein>
    <submittedName>
        <fullName evidence="1 2">Tyrosinase</fullName>
    </submittedName>
</protein>
<reference evidence="2" key="2">
    <citation type="submission" date="2020-05" db="UniProtKB">
        <authorList>
            <consortium name="EnsemblMetazoa"/>
        </authorList>
    </citation>
    <scope>IDENTIFICATION</scope>
</reference>
<evidence type="ECO:0000313" key="2">
    <source>
        <dbReference type="EnsemblMetazoa" id="ASIC016537-PA"/>
    </source>
</evidence>
<dbReference type="EMBL" id="ATLV01023078">
    <property type="status" value="NOT_ANNOTATED_CDS"/>
    <property type="molecule type" value="Genomic_DNA"/>
</dbReference>
<dbReference type="VEuPathDB" id="VectorBase:ASIC016537"/>
<organism evidence="1">
    <name type="scientific">Anopheles sinensis</name>
    <name type="common">Mosquito</name>
    <dbReference type="NCBI Taxonomy" id="74873"/>
    <lineage>
        <taxon>Eukaryota</taxon>
        <taxon>Metazoa</taxon>
        <taxon>Ecdysozoa</taxon>
        <taxon>Arthropoda</taxon>
        <taxon>Hexapoda</taxon>
        <taxon>Insecta</taxon>
        <taxon>Pterygota</taxon>
        <taxon>Neoptera</taxon>
        <taxon>Endopterygota</taxon>
        <taxon>Diptera</taxon>
        <taxon>Nematocera</taxon>
        <taxon>Culicoidea</taxon>
        <taxon>Culicidae</taxon>
        <taxon>Anophelinae</taxon>
        <taxon>Anopheles</taxon>
    </lineage>
</organism>
<keyword evidence="3" id="KW-1185">Reference proteome</keyword>
<evidence type="ECO:0000313" key="1">
    <source>
        <dbReference type="EMBL" id="KFB48412.1"/>
    </source>
</evidence>
<name>A0A084WDW8_ANOSI</name>
<proteinExistence type="predicted"/>
<dbReference type="AlphaFoldDB" id="A0A084WDW8"/>
<accession>A0A084WDW8</accession>
<evidence type="ECO:0000313" key="3">
    <source>
        <dbReference type="Proteomes" id="UP000030765"/>
    </source>
</evidence>
<dbReference type="EMBL" id="KE525340">
    <property type="protein sequence ID" value="KFB48412.1"/>
    <property type="molecule type" value="Genomic_DNA"/>
</dbReference>
<dbReference type="EnsemblMetazoa" id="ASIC016537-RA">
    <property type="protein sequence ID" value="ASIC016537-PA"/>
    <property type="gene ID" value="ASIC016537"/>
</dbReference>
<sequence>MAADVDMSETLIYVEWTADRQEALWSADFGRQKESLFNVNSKRTAADSNDFRLHKNG</sequence>